<dbReference type="Gene3D" id="3.30.1460.10">
    <property type="match status" value="1"/>
</dbReference>
<evidence type="ECO:0000313" key="1">
    <source>
        <dbReference type="EMBL" id="GAA3508187.1"/>
    </source>
</evidence>
<reference evidence="2" key="1">
    <citation type="journal article" date="2019" name="Int. J. Syst. Evol. Microbiol.">
        <title>The Global Catalogue of Microorganisms (GCM) 10K type strain sequencing project: providing services to taxonomists for standard genome sequencing and annotation.</title>
        <authorList>
            <consortium name="The Broad Institute Genomics Platform"/>
            <consortium name="The Broad Institute Genome Sequencing Center for Infectious Disease"/>
            <person name="Wu L."/>
            <person name="Ma J."/>
        </authorList>
    </citation>
    <scope>NUCLEOTIDE SEQUENCE [LARGE SCALE GENOMIC DNA]</scope>
    <source>
        <strain evidence="2">JCM 17106</strain>
    </source>
</reference>
<protein>
    <recommendedName>
        <fullName evidence="3">YbjN domain-containing protein</fullName>
    </recommendedName>
</protein>
<name>A0ABP6UK74_9FLAO</name>
<evidence type="ECO:0008006" key="3">
    <source>
        <dbReference type="Google" id="ProtNLM"/>
    </source>
</evidence>
<dbReference type="EMBL" id="BAABCW010000006">
    <property type="protein sequence ID" value="GAA3508187.1"/>
    <property type="molecule type" value="Genomic_DNA"/>
</dbReference>
<gene>
    <name evidence="1" type="ORF">GCM10022393_18570</name>
</gene>
<comment type="caution">
    <text evidence="1">The sequence shown here is derived from an EMBL/GenBank/DDBJ whole genome shotgun (WGS) entry which is preliminary data.</text>
</comment>
<sequence length="147" mass="16713">MDTAKISEIINKHSDTLTGTLGNWQFIYKEVPMICITDATNNRMRIIAPIREASNLNKELLLDAMTANFHAVLDVKYAISNGILWSAYIHPLKELTSEQIESALSQVYFATKNFGTTFSSTELIFGNTNEKKNPVYQENKKMNDRTF</sequence>
<proteinExistence type="predicted"/>
<organism evidence="1 2">
    <name type="scientific">Aquimarina addita</name>
    <dbReference type="NCBI Taxonomy" id="870485"/>
    <lineage>
        <taxon>Bacteria</taxon>
        <taxon>Pseudomonadati</taxon>
        <taxon>Bacteroidota</taxon>
        <taxon>Flavobacteriia</taxon>
        <taxon>Flavobacteriales</taxon>
        <taxon>Flavobacteriaceae</taxon>
        <taxon>Aquimarina</taxon>
    </lineage>
</organism>
<dbReference type="SUPFAM" id="SSF69635">
    <property type="entry name" value="Type III secretory system chaperone-like"/>
    <property type="match status" value="1"/>
</dbReference>
<dbReference type="Proteomes" id="UP001500459">
    <property type="component" value="Unassembled WGS sequence"/>
</dbReference>
<keyword evidence="2" id="KW-1185">Reference proteome</keyword>
<evidence type="ECO:0000313" key="2">
    <source>
        <dbReference type="Proteomes" id="UP001500459"/>
    </source>
</evidence>
<accession>A0ABP6UK74</accession>